<evidence type="ECO:0000313" key="1">
    <source>
        <dbReference type="EMBL" id="CEO55229.1"/>
    </source>
</evidence>
<dbReference type="AlphaFoldDB" id="A0A0B7KDR4"/>
<gene>
    <name evidence="1" type="ORF">BN869_000011287_1</name>
</gene>
<name>A0A0B7KDR4_BIOOC</name>
<dbReference type="EMBL" id="CDPU01000050">
    <property type="protein sequence ID" value="CEO55229.1"/>
    <property type="molecule type" value="Genomic_DNA"/>
</dbReference>
<accession>A0A0B7KDR4</accession>
<proteinExistence type="predicted"/>
<organism evidence="1">
    <name type="scientific">Bionectria ochroleuca</name>
    <name type="common">Gliocladium roseum</name>
    <dbReference type="NCBI Taxonomy" id="29856"/>
    <lineage>
        <taxon>Eukaryota</taxon>
        <taxon>Fungi</taxon>
        <taxon>Dikarya</taxon>
        <taxon>Ascomycota</taxon>
        <taxon>Pezizomycotina</taxon>
        <taxon>Sordariomycetes</taxon>
        <taxon>Hypocreomycetidae</taxon>
        <taxon>Hypocreales</taxon>
        <taxon>Bionectriaceae</taxon>
        <taxon>Clonostachys</taxon>
    </lineage>
</organism>
<protein>
    <submittedName>
        <fullName evidence="1">Uncharacterized protein</fullName>
    </submittedName>
</protein>
<sequence>MLLNLLDGIIRLRFPRTDLVLVPNQAVIEFATNLVSRTKFDYVWRSALEIYRCLTVDKDANDYTFPKASST</sequence>
<reference evidence="1" key="1">
    <citation type="submission" date="2015-01" db="EMBL/GenBank/DDBJ databases">
        <authorList>
            <person name="Durling Mikael"/>
        </authorList>
    </citation>
    <scope>NUCLEOTIDE SEQUENCE</scope>
</reference>